<evidence type="ECO:0000256" key="12">
    <source>
        <dbReference type="ARBA" id="ARBA00047973"/>
    </source>
</evidence>
<evidence type="ECO:0000256" key="11">
    <source>
        <dbReference type="ARBA" id="ARBA00032305"/>
    </source>
</evidence>
<keyword evidence="13" id="KW-0460">Magnesium</keyword>
<comment type="subunit">
    <text evidence="4">Homotrimer.</text>
</comment>
<evidence type="ECO:0000313" key="14">
    <source>
        <dbReference type="EMBL" id="GES19103.1"/>
    </source>
</evidence>
<dbReference type="CDD" id="cd16841">
    <property type="entry name" value="RraA_family"/>
    <property type="match status" value="1"/>
</dbReference>
<comment type="cofactor">
    <cofactor evidence="13">
        <name>Mg(2+)</name>
        <dbReference type="ChEBI" id="CHEBI:18420"/>
    </cofactor>
</comment>
<dbReference type="PANTHER" id="PTHR33254:SF4">
    <property type="entry name" value="4-HYDROXY-4-METHYL-2-OXOGLUTARATE ALDOLASE 3-RELATED"/>
    <property type="match status" value="1"/>
</dbReference>
<reference evidence="14 15" key="1">
    <citation type="submission" date="2019-10" db="EMBL/GenBank/DDBJ databases">
        <title>Whole genome shotgun sequence of Acrocarpospora pleiomorpha NBRC 16267.</title>
        <authorList>
            <person name="Ichikawa N."/>
            <person name="Kimura A."/>
            <person name="Kitahashi Y."/>
            <person name="Komaki H."/>
            <person name="Oguchi A."/>
        </authorList>
    </citation>
    <scope>NUCLEOTIDE SEQUENCE [LARGE SCALE GENOMIC DNA]</scope>
    <source>
        <strain evidence="14 15">NBRC 16267</strain>
    </source>
</reference>
<sequence length="208" mass="21313">MSEWRFVPTATAHEAGGRIGALPAAIRPVGAAGATVCGPAYTVLCGQRDNLALHHALALAPPGAVVVCQTGGWFEAGYVGEVMVRAALARGLAGLVIDGCVRDAEAIAASGWPVFARGLSVRGTTKDPSLAQAQGCRLRFRAAGGSVDVDPGDLVLGDADGVVVVPRPRAAEVLAASHARETAEREILTRLGDGETTLDIYGLPRLGE</sequence>
<evidence type="ECO:0000256" key="10">
    <source>
        <dbReference type="ARBA" id="ARBA00030169"/>
    </source>
</evidence>
<organism evidence="14 15">
    <name type="scientific">Acrocarpospora pleiomorpha</name>
    <dbReference type="NCBI Taxonomy" id="90975"/>
    <lineage>
        <taxon>Bacteria</taxon>
        <taxon>Bacillati</taxon>
        <taxon>Actinomycetota</taxon>
        <taxon>Actinomycetes</taxon>
        <taxon>Streptosporangiales</taxon>
        <taxon>Streptosporangiaceae</taxon>
        <taxon>Acrocarpospora</taxon>
    </lineage>
</organism>
<dbReference type="EMBL" id="BLAF01000010">
    <property type="protein sequence ID" value="GES19103.1"/>
    <property type="molecule type" value="Genomic_DNA"/>
</dbReference>
<keyword evidence="14" id="KW-0489">Methyltransferase</keyword>
<name>A0A5M3XJ12_9ACTN</name>
<evidence type="ECO:0000256" key="4">
    <source>
        <dbReference type="ARBA" id="ARBA00011233"/>
    </source>
</evidence>
<feature type="binding site" evidence="13">
    <location>
        <begin position="80"/>
        <end position="83"/>
    </location>
    <ligand>
        <name>substrate</name>
    </ligand>
</feature>
<protein>
    <recommendedName>
        <fullName evidence="7">Putative 4-hydroxy-4-methyl-2-oxoglutarate aldolase</fullName>
        <ecNumber evidence="6">4.1.1.112</ecNumber>
        <ecNumber evidence="5">4.1.3.17</ecNumber>
    </recommendedName>
    <alternativeName>
        <fullName evidence="11">Oxaloacetate decarboxylase</fullName>
    </alternativeName>
    <alternativeName>
        <fullName evidence="9">Regulator of ribonuclease activity homolog</fullName>
    </alternativeName>
    <alternativeName>
        <fullName evidence="10">RraA-like protein</fullName>
    </alternativeName>
</protein>
<dbReference type="SUPFAM" id="SSF89562">
    <property type="entry name" value="RraA-like"/>
    <property type="match status" value="1"/>
</dbReference>
<accession>A0A5M3XJ12</accession>
<comment type="catalytic activity">
    <reaction evidence="1">
        <text>4-hydroxy-4-methyl-2-oxoglutarate = 2 pyruvate</text>
        <dbReference type="Rhea" id="RHEA:22748"/>
        <dbReference type="ChEBI" id="CHEBI:15361"/>
        <dbReference type="ChEBI" id="CHEBI:58276"/>
        <dbReference type="EC" id="4.1.3.17"/>
    </reaction>
</comment>
<dbReference type="EC" id="4.1.3.17" evidence="5"/>
<comment type="similarity">
    <text evidence="3">Belongs to the class II aldolase/RraA-like family.</text>
</comment>
<dbReference type="GO" id="GO:0008948">
    <property type="term" value="F:oxaloacetate decarboxylase activity"/>
    <property type="evidence" value="ECO:0007669"/>
    <property type="project" value="UniProtKB-EC"/>
</dbReference>
<evidence type="ECO:0000256" key="8">
    <source>
        <dbReference type="ARBA" id="ARBA00025046"/>
    </source>
</evidence>
<evidence type="ECO:0000256" key="3">
    <source>
        <dbReference type="ARBA" id="ARBA00008621"/>
    </source>
</evidence>
<proteinExistence type="inferred from homology"/>
<evidence type="ECO:0000313" key="15">
    <source>
        <dbReference type="Proteomes" id="UP000377595"/>
    </source>
</evidence>
<comment type="catalytic activity">
    <reaction evidence="12">
        <text>oxaloacetate + H(+) = pyruvate + CO2</text>
        <dbReference type="Rhea" id="RHEA:15641"/>
        <dbReference type="ChEBI" id="CHEBI:15361"/>
        <dbReference type="ChEBI" id="CHEBI:15378"/>
        <dbReference type="ChEBI" id="CHEBI:16452"/>
        <dbReference type="ChEBI" id="CHEBI:16526"/>
        <dbReference type="EC" id="4.1.1.112"/>
    </reaction>
</comment>
<dbReference type="GO" id="GO:0046872">
    <property type="term" value="F:metal ion binding"/>
    <property type="evidence" value="ECO:0007669"/>
    <property type="project" value="UniProtKB-KW"/>
</dbReference>
<keyword evidence="15" id="KW-1185">Reference proteome</keyword>
<dbReference type="InterPro" id="IPR005493">
    <property type="entry name" value="RraA/RraA-like"/>
</dbReference>
<dbReference type="PANTHER" id="PTHR33254">
    <property type="entry name" value="4-HYDROXY-4-METHYL-2-OXOGLUTARATE ALDOLASE 3-RELATED"/>
    <property type="match status" value="1"/>
</dbReference>
<evidence type="ECO:0000256" key="2">
    <source>
        <dbReference type="ARBA" id="ARBA00001968"/>
    </source>
</evidence>
<dbReference type="Gene3D" id="3.50.30.40">
    <property type="entry name" value="Ribonuclease E inhibitor RraA/RraA-like"/>
    <property type="match status" value="1"/>
</dbReference>
<dbReference type="EC" id="4.1.1.112" evidence="6"/>
<evidence type="ECO:0000256" key="13">
    <source>
        <dbReference type="PIRSR" id="PIRSR605493-1"/>
    </source>
</evidence>
<dbReference type="Proteomes" id="UP000377595">
    <property type="component" value="Unassembled WGS sequence"/>
</dbReference>
<keyword evidence="13" id="KW-0479">Metal-binding</keyword>
<comment type="cofactor">
    <cofactor evidence="2">
        <name>a divalent metal cation</name>
        <dbReference type="ChEBI" id="CHEBI:60240"/>
    </cofactor>
</comment>
<dbReference type="RefSeq" id="WP_155344216.1">
    <property type="nucleotide sequence ID" value="NZ_BAAAHM010000018.1"/>
</dbReference>
<dbReference type="OrthoDB" id="943692at2"/>
<evidence type="ECO:0000256" key="7">
    <source>
        <dbReference type="ARBA" id="ARBA00016549"/>
    </source>
</evidence>
<evidence type="ECO:0000256" key="1">
    <source>
        <dbReference type="ARBA" id="ARBA00001342"/>
    </source>
</evidence>
<evidence type="ECO:0000256" key="5">
    <source>
        <dbReference type="ARBA" id="ARBA00012213"/>
    </source>
</evidence>
<dbReference type="Pfam" id="PF03737">
    <property type="entry name" value="RraA-like"/>
    <property type="match status" value="1"/>
</dbReference>
<keyword evidence="14" id="KW-0808">Transferase</keyword>
<comment type="function">
    <text evidence="8">Catalyzes the aldol cleavage of 4-hydroxy-4-methyl-2-oxoglutarate (HMG) into 2 molecules of pyruvate. Also contains a secondary oxaloacetate (OAA) decarboxylase activity due to the common pyruvate enolate transition state formed following C-C bond cleavage in the retro-aldol and decarboxylation reactions.</text>
</comment>
<dbReference type="InterPro" id="IPR036704">
    <property type="entry name" value="RraA/RraA-like_sf"/>
</dbReference>
<comment type="caution">
    <text evidence="14">The sequence shown here is derived from an EMBL/GenBank/DDBJ whole genome shotgun (WGS) entry which is preliminary data.</text>
</comment>
<dbReference type="GO" id="GO:0047443">
    <property type="term" value="F:4-hydroxy-4-methyl-2-oxoglutarate aldolase activity"/>
    <property type="evidence" value="ECO:0007669"/>
    <property type="project" value="UniProtKB-EC"/>
</dbReference>
<evidence type="ECO:0000256" key="9">
    <source>
        <dbReference type="ARBA" id="ARBA00029596"/>
    </source>
</evidence>
<gene>
    <name evidence="14" type="ORF">Aple_019990</name>
</gene>
<dbReference type="GO" id="GO:0032259">
    <property type="term" value="P:methylation"/>
    <property type="evidence" value="ECO:0007669"/>
    <property type="project" value="UniProtKB-KW"/>
</dbReference>
<evidence type="ECO:0000256" key="6">
    <source>
        <dbReference type="ARBA" id="ARBA00012947"/>
    </source>
</evidence>
<feature type="binding site" evidence="13">
    <location>
        <position position="102"/>
    </location>
    <ligand>
        <name>substrate</name>
    </ligand>
</feature>
<feature type="binding site" evidence="13">
    <location>
        <position position="103"/>
    </location>
    <ligand>
        <name>Mg(2+)</name>
        <dbReference type="ChEBI" id="CHEBI:18420"/>
    </ligand>
</feature>
<dbReference type="GO" id="GO:0008168">
    <property type="term" value="F:methyltransferase activity"/>
    <property type="evidence" value="ECO:0007669"/>
    <property type="project" value="UniProtKB-KW"/>
</dbReference>
<dbReference type="AlphaFoldDB" id="A0A5M3XJ12"/>